<proteinExistence type="predicted"/>
<dbReference type="EMBL" id="WEGI01000012">
    <property type="protein sequence ID" value="MQY29707.1"/>
    <property type="molecule type" value="Genomic_DNA"/>
</dbReference>
<sequence length="47" mass="4894">MNPRAIDAVIAADAGIRAETVIAVIGDAEWDVEAGVSAGRAFRSPPW</sequence>
<comment type="caution">
    <text evidence="1">The sequence shown here is derived from an EMBL/GenBank/DDBJ whole genome shotgun (WGS) entry which is preliminary data.</text>
</comment>
<dbReference type="Proteomes" id="UP000431401">
    <property type="component" value="Unassembled WGS sequence"/>
</dbReference>
<evidence type="ECO:0000313" key="1">
    <source>
        <dbReference type="EMBL" id="MQY29707.1"/>
    </source>
</evidence>
<accession>A0A7K0DW23</accession>
<dbReference type="RefSeq" id="WP_153346847.1">
    <property type="nucleotide sequence ID" value="NZ_WEGI01000012.1"/>
</dbReference>
<dbReference type="AlphaFoldDB" id="A0A7K0DW23"/>
<protein>
    <submittedName>
        <fullName evidence="1">Uncharacterized protein</fullName>
    </submittedName>
</protein>
<name>A0A7K0DW23_9NOCA</name>
<organism evidence="1 2">
    <name type="scientific">Nocardia aurantia</name>
    <dbReference type="NCBI Taxonomy" id="2585199"/>
    <lineage>
        <taxon>Bacteria</taxon>
        <taxon>Bacillati</taxon>
        <taxon>Actinomycetota</taxon>
        <taxon>Actinomycetes</taxon>
        <taxon>Mycobacteriales</taxon>
        <taxon>Nocardiaceae</taxon>
        <taxon>Nocardia</taxon>
    </lineage>
</organism>
<reference evidence="1 2" key="1">
    <citation type="submission" date="2019-10" db="EMBL/GenBank/DDBJ databases">
        <title>Nocardia macrotermitis sp. nov. and Nocardia aurantia sp. nov., isolated from the gut of fungus growing-termite Macrotermes natalensis.</title>
        <authorList>
            <person name="Benndorf R."/>
            <person name="Schwitalla J."/>
            <person name="Martin K."/>
            <person name="De Beer W."/>
            <person name="Kaster A.-K."/>
            <person name="Vollmers J."/>
            <person name="Poulsen M."/>
            <person name="Beemelmanns C."/>
        </authorList>
    </citation>
    <scope>NUCLEOTIDE SEQUENCE [LARGE SCALE GENOMIC DNA]</scope>
    <source>
        <strain evidence="1 2">RB56</strain>
    </source>
</reference>
<keyword evidence="2" id="KW-1185">Reference proteome</keyword>
<gene>
    <name evidence="1" type="ORF">NRB56_53000</name>
</gene>
<evidence type="ECO:0000313" key="2">
    <source>
        <dbReference type="Proteomes" id="UP000431401"/>
    </source>
</evidence>